<dbReference type="InterPro" id="IPR004875">
    <property type="entry name" value="DDE_SF_endonuclease_dom"/>
</dbReference>
<sequence length="201" mass="22767">YTKKELQEALDCIANGTPIKQAAREYGIPESTLRSRLQGHQSRSEGAVDLQRLSPDQEKHLASWIIAQQALGLPLTHAQITDKTAVEWLEKAFIPNTAPENPSEYRLLIVDGYGSYTITNFITFGLEYPKWLEGSRLLAVGNTFYTTSDPAYTEPNGFNKVFYTPRNIIRSSDIIYSTLKKSVKFKEQVRLINLLEKNIVI</sequence>
<dbReference type="EMBL" id="JAQQWL010000003">
    <property type="protein sequence ID" value="KAK8078908.1"/>
    <property type="molecule type" value="Genomic_DNA"/>
</dbReference>
<dbReference type="Pfam" id="PF05225">
    <property type="entry name" value="HTH_psq"/>
    <property type="match status" value="1"/>
</dbReference>
<reference evidence="3 4" key="1">
    <citation type="submission" date="2023-01" db="EMBL/GenBank/DDBJ databases">
        <title>Analysis of 21 Apiospora genomes using comparative genomics revels a genus with tremendous synthesis potential of carbohydrate active enzymes and secondary metabolites.</title>
        <authorList>
            <person name="Sorensen T."/>
        </authorList>
    </citation>
    <scope>NUCLEOTIDE SEQUENCE [LARGE SCALE GENOMIC DNA]</scope>
    <source>
        <strain evidence="3 4">CBS 135458</strain>
    </source>
</reference>
<keyword evidence="4" id="KW-1185">Reference proteome</keyword>
<dbReference type="GO" id="GO:0004497">
    <property type="term" value="F:monooxygenase activity"/>
    <property type="evidence" value="ECO:0007669"/>
    <property type="project" value="UniProtKB-KW"/>
</dbReference>
<feature type="domain" description="HTH psq-type" evidence="2">
    <location>
        <begin position="1"/>
        <end position="43"/>
    </location>
</feature>
<comment type="subcellular location">
    <subcellularLocation>
        <location evidence="1">Nucleus</location>
    </subcellularLocation>
</comment>
<keyword evidence="1" id="KW-0238">DNA-binding</keyword>
<protein>
    <submittedName>
        <fullName evidence="3">Monooxygenase aurF</fullName>
    </submittedName>
</protein>
<evidence type="ECO:0000313" key="4">
    <source>
        <dbReference type="Proteomes" id="UP001480595"/>
    </source>
</evidence>
<dbReference type="InterPro" id="IPR007889">
    <property type="entry name" value="HTH_Psq"/>
</dbReference>
<name>A0ABR1W631_9PEZI</name>
<dbReference type="SUPFAM" id="SSF46689">
    <property type="entry name" value="Homeodomain-like"/>
    <property type="match status" value="1"/>
</dbReference>
<keyword evidence="1" id="KW-0539">Nucleus</keyword>
<dbReference type="PROSITE" id="PS50960">
    <property type="entry name" value="HTH_PSQ"/>
    <property type="match status" value="1"/>
</dbReference>
<dbReference type="GeneID" id="92087187"/>
<proteinExistence type="predicted"/>
<gene>
    <name evidence="3" type="ORF">PG994_002715</name>
</gene>
<evidence type="ECO:0000256" key="1">
    <source>
        <dbReference type="PROSITE-ProRule" id="PRU00320"/>
    </source>
</evidence>
<dbReference type="Proteomes" id="UP001480595">
    <property type="component" value="Unassembled WGS sequence"/>
</dbReference>
<keyword evidence="3" id="KW-0503">Monooxygenase</keyword>
<dbReference type="Gene3D" id="1.10.10.60">
    <property type="entry name" value="Homeodomain-like"/>
    <property type="match status" value="1"/>
</dbReference>
<keyword evidence="3" id="KW-0560">Oxidoreductase</keyword>
<feature type="non-terminal residue" evidence="3">
    <location>
        <position position="1"/>
    </location>
</feature>
<feature type="DNA-binding region" description="H-T-H motif" evidence="1">
    <location>
        <begin position="19"/>
        <end position="39"/>
    </location>
</feature>
<comment type="caution">
    <text evidence="3">The sequence shown here is derived from an EMBL/GenBank/DDBJ whole genome shotgun (WGS) entry which is preliminary data.</text>
</comment>
<dbReference type="InterPro" id="IPR009057">
    <property type="entry name" value="Homeodomain-like_sf"/>
</dbReference>
<accession>A0ABR1W631</accession>
<evidence type="ECO:0000313" key="3">
    <source>
        <dbReference type="EMBL" id="KAK8078908.1"/>
    </source>
</evidence>
<organism evidence="3 4">
    <name type="scientific">Apiospora phragmitis</name>
    <dbReference type="NCBI Taxonomy" id="2905665"/>
    <lineage>
        <taxon>Eukaryota</taxon>
        <taxon>Fungi</taxon>
        <taxon>Dikarya</taxon>
        <taxon>Ascomycota</taxon>
        <taxon>Pezizomycotina</taxon>
        <taxon>Sordariomycetes</taxon>
        <taxon>Xylariomycetidae</taxon>
        <taxon>Amphisphaeriales</taxon>
        <taxon>Apiosporaceae</taxon>
        <taxon>Apiospora</taxon>
    </lineage>
</organism>
<dbReference type="RefSeq" id="XP_066719979.1">
    <property type="nucleotide sequence ID" value="XM_066854124.1"/>
</dbReference>
<evidence type="ECO:0000259" key="2">
    <source>
        <dbReference type="PROSITE" id="PS50960"/>
    </source>
</evidence>
<dbReference type="Pfam" id="PF03184">
    <property type="entry name" value="DDE_1"/>
    <property type="match status" value="1"/>
</dbReference>